<evidence type="ECO:0000313" key="11">
    <source>
        <dbReference type="Proteomes" id="UP000319732"/>
    </source>
</evidence>
<dbReference type="SUPFAM" id="SSF144091">
    <property type="entry name" value="Rhomboid-like"/>
    <property type="match status" value="1"/>
</dbReference>
<dbReference type="Proteomes" id="UP000319732">
    <property type="component" value="Unassembled WGS sequence"/>
</dbReference>
<comment type="similarity">
    <text evidence="2">Belongs to the peptidase S54 family.</text>
</comment>
<feature type="transmembrane region" description="Helical" evidence="7">
    <location>
        <begin position="197"/>
        <end position="213"/>
    </location>
</feature>
<dbReference type="InterPro" id="IPR022764">
    <property type="entry name" value="Peptidase_S54_rhomboid_dom"/>
</dbReference>
<keyword evidence="6 7" id="KW-0472">Membrane</keyword>
<evidence type="ECO:0000256" key="6">
    <source>
        <dbReference type="ARBA" id="ARBA00023136"/>
    </source>
</evidence>
<dbReference type="RefSeq" id="WP_142904058.1">
    <property type="nucleotide sequence ID" value="NZ_ML660091.1"/>
</dbReference>
<comment type="caution">
    <text evidence="10">The sequence shown here is derived from an EMBL/GenBank/DDBJ whole genome shotgun (WGS) entry which is preliminary data.</text>
</comment>
<evidence type="ECO:0000313" key="10">
    <source>
        <dbReference type="EMBL" id="TQV81004.1"/>
    </source>
</evidence>
<keyword evidence="4" id="KW-0378">Hydrolase</keyword>
<feature type="transmembrane region" description="Helical" evidence="7">
    <location>
        <begin position="94"/>
        <end position="121"/>
    </location>
</feature>
<sequence length="280" mass="31399">MGDWVKVTAVPADVDLGDLSRYLYQQRIAHRVTEEVGRQVIWVERREDAEPLQQLLRRFIAGDIVIEVNPSAAPALPAAPPWARLARSWQQLPLTLSLMVLSICGALLVELDGTLGWLYFLTYEAPRVVQQGELWRLVTPIFLHFGIFHIVFNSLWLWVLGQKLESFMGPWRLLGFIILTAVVSNTCQYLWSRPVTFGGMSGVIYGFIGYIWLRQRLAPVSQLALPSGYIGFMLFWLVLCMSGVVTWVAQVGIANAAHFSGLLVGVIAGTWSARRQASQS</sequence>
<dbReference type="InterPro" id="IPR035952">
    <property type="entry name" value="Rhomboid-like_sf"/>
</dbReference>
<dbReference type="GO" id="GO:0016020">
    <property type="term" value="C:membrane"/>
    <property type="evidence" value="ECO:0007669"/>
    <property type="project" value="UniProtKB-SubCell"/>
</dbReference>
<name>A0A545TUV9_9GAMM</name>
<evidence type="ECO:0000256" key="3">
    <source>
        <dbReference type="ARBA" id="ARBA00022692"/>
    </source>
</evidence>
<feature type="transmembrane region" description="Helical" evidence="7">
    <location>
        <begin position="173"/>
        <end position="191"/>
    </location>
</feature>
<dbReference type="GO" id="GO:0004252">
    <property type="term" value="F:serine-type endopeptidase activity"/>
    <property type="evidence" value="ECO:0007669"/>
    <property type="project" value="InterPro"/>
</dbReference>
<feature type="transmembrane region" description="Helical" evidence="7">
    <location>
        <begin position="255"/>
        <end position="273"/>
    </location>
</feature>
<dbReference type="InterPro" id="IPR031976">
    <property type="entry name" value="NRho"/>
</dbReference>
<keyword evidence="5 7" id="KW-1133">Transmembrane helix</keyword>
<dbReference type="PANTHER" id="PTHR43731">
    <property type="entry name" value="RHOMBOID PROTEASE"/>
    <property type="match status" value="1"/>
</dbReference>
<dbReference type="OrthoDB" id="9778341at2"/>
<protein>
    <submittedName>
        <fullName evidence="10">Rhomboid family intramembrane serine protease</fullName>
    </submittedName>
</protein>
<dbReference type="GO" id="GO:0006508">
    <property type="term" value="P:proteolysis"/>
    <property type="evidence" value="ECO:0007669"/>
    <property type="project" value="UniProtKB-KW"/>
</dbReference>
<dbReference type="AlphaFoldDB" id="A0A545TUV9"/>
<organism evidence="10 11">
    <name type="scientific">Exilibacterium tricleocarpae</name>
    <dbReference type="NCBI Taxonomy" id="2591008"/>
    <lineage>
        <taxon>Bacteria</taxon>
        <taxon>Pseudomonadati</taxon>
        <taxon>Pseudomonadota</taxon>
        <taxon>Gammaproteobacteria</taxon>
        <taxon>Cellvibrionales</taxon>
        <taxon>Cellvibrionaceae</taxon>
        <taxon>Exilibacterium</taxon>
    </lineage>
</organism>
<evidence type="ECO:0000256" key="4">
    <source>
        <dbReference type="ARBA" id="ARBA00022801"/>
    </source>
</evidence>
<dbReference type="InterPro" id="IPR038244">
    <property type="entry name" value="NRho_sf"/>
</dbReference>
<dbReference type="InterPro" id="IPR050925">
    <property type="entry name" value="Rhomboid_protease_S54"/>
</dbReference>
<keyword evidence="11" id="KW-1185">Reference proteome</keyword>
<evidence type="ECO:0000256" key="7">
    <source>
        <dbReference type="SAM" id="Phobius"/>
    </source>
</evidence>
<dbReference type="Gene3D" id="1.20.1540.10">
    <property type="entry name" value="Rhomboid-like"/>
    <property type="match status" value="1"/>
</dbReference>
<evidence type="ECO:0000259" key="8">
    <source>
        <dbReference type="Pfam" id="PF01694"/>
    </source>
</evidence>
<feature type="domain" description="Rhomboid protease N-terminal" evidence="9">
    <location>
        <begin position="3"/>
        <end position="68"/>
    </location>
</feature>
<evidence type="ECO:0000259" key="9">
    <source>
        <dbReference type="Pfam" id="PF16733"/>
    </source>
</evidence>
<feature type="transmembrane region" description="Helical" evidence="7">
    <location>
        <begin position="225"/>
        <end position="249"/>
    </location>
</feature>
<feature type="transmembrane region" description="Helical" evidence="7">
    <location>
        <begin position="141"/>
        <end position="161"/>
    </location>
</feature>
<dbReference type="EMBL" id="VHSG01000009">
    <property type="protein sequence ID" value="TQV81004.1"/>
    <property type="molecule type" value="Genomic_DNA"/>
</dbReference>
<gene>
    <name evidence="10" type="ORF">FKG94_09925</name>
</gene>
<evidence type="ECO:0000256" key="5">
    <source>
        <dbReference type="ARBA" id="ARBA00022989"/>
    </source>
</evidence>
<evidence type="ECO:0000256" key="1">
    <source>
        <dbReference type="ARBA" id="ARBA00004141"/>
    </source>
</evidence>
<proteinExistence type="inferred from homology"/>
<reference evidence="10 11" key="1">
    <citation type="submission" date="2019-06" db="EMBL/GenBank/DDBJ databases">
        <title>Whole genome sequence for Cellvibrionaceae sp. R142.</title>
        <authorList>
            <person name="Wang G."/>
        </authorList>
    </citation>
    <scope>NUCLEOTIDE SEQUENCE [LARGE SCALE GENOMIC DNA]</scope>
    <source>
        <strain evidence="10 11">R142</strain>
    </source>
</reference>
<dbReference type="PANTHER" id="PTHR43731:SF14">
    <property type="entry name" value="PRESENILIN-ASSOCIATED RHOMBOID-LIKE PROTEIN, MITOCHONDRIAL"/>
    <property type="match status" value="1"/>
</dbReference>
<feature type="domain" description="Peptidase S54 rhomboid" evidence="8">
    <location>
        <begin position="132"/>
        <end position="270"/>
    </location>
</feature>
<dbReference type="Gene3D" id="3.30.70.2080">
    <property type="match status" value="1"/>
</dbReference>
<keyword evidence="3 7" id="KW-0812">Transmembrane</keyword>
<accession>A0A545TUV9</accession>
<keyword evidence="10" id="KW-0645">Protease</keyword>
<dbReference type="Pfam" id="PF01694">
    <property type="entry name" value="Rhomboid"/>
    <property type="match status" value="1"/>
</dbReference>
<dbReference type="Pfam" id="PF16733">
    <property type="entry name" value="NRho"/>
    <property type="match status" value="1"/>
</dbReference>
<comment type="subcellular location">
    <subcellularLocation>
        <location evidence="1">Membrane</location>
        <topology evidence="1">Multi-pass membrane protein</topology>
    </subcellularLocation>
</comment>
<evidence type="ECO:0000256" key="2">
    <source>
        <dbReference type="ARBA" id="ARBA00009045"/>
    </source>
</evidence>